<dbReference type="Proteomes" id="UP000190312">
    <property type="component" value="Unassembled WGS sequence"/>
</dbReference>
<dbReference type="AlphaFoldDB" id="A0A1S9DTU3"/>
<comment type="caution">
    <text evidence="2">The sequence shown here is derived from an EMBL/GenBank/DDBJ whole genome shotgun (WGS) entry which is preliminary data.</text>
</comment>
<proteinExistence type="predicted"/>
<evidence type="ECO:0000313" key="3">
    <source>
        <dbReference type="Proteomes" id="UP000190312"/>
    </source>
</evidence>
<dbReference type="EMBL" id="MKZY01000002">
    <property type="protein sequence ID" value="OOO12431.1"/>
    <property type="molecule type" value="Genomic_DNA"/>
</dbReference>
<sequence length="263" mass="31037">MLPKRTLNNFPLKIRYEIFILAMTPPHAEWLDHPIIYLKNDRVRKVVWGDLDPTYHNLLLTDKMCHWTAERALFSHFVFMYAEPLALELPYKLRWNIKHFAYRPDLMHDTSHFFNLIDIRRQLSYLTTVHIVIPQRGERISQRITTDAETLKFIALIFLTRYRVAVVGQTEQDGCWDIESGQVLYSVRNALRGLEGYRHLNMFYKPHGQNPPIEFGCTDTLWTREEDLGLLEDRKPVVSELENMALIPRMRSILSIMSTYSAT</sequence>
<dbReference type="Proteomes" id="UP001165205">
    <property type="component" value="Unassembled WGS sequence"/>
</dbReference>
<organism evidence="2 3">
    <name type="scientific">Aspergillus oryzae</name>
    <name type="common">Yellow koji mold</name>
    <dbReference type="NCBI Taxonomy" id="5062"/>
    <lineage>
        <taxon>Eukaryota</taxon>
        <taxon>Fungi</taxon>
        <taxon>Dikarya</taxon>
        <taxon>Ascomycota</taxon>
        <taxon>Pezizomycotina</taxon>
        <taxon>Eurotiomycetes</taxon>
        <taxon>Eurotiomycetidae</taxon>
        <taxon>Eurotiales</taxon>
        <taxon>Aspergillaceae</taxon>
        <taxon>Aspergillus</taxon>
        <taxon>Aspergillus subgen. Circumdati</taxon>
    </lineage>
</organism>
<dbReference type="OrthoDB" id="4457171at2759"/>
<accession>A0A1S9DTU3</accession>
<reference evidence="1" key="2">
    <citation type="submission" date="2023-04" db="EMBL/GenBank/DDBJ databases">
        <title>Aspergillus oryzae NBRC 4228.</title>
        <authorList>
            <person name="Ichikawa N."/>
            <person name="Sato H."/>
            <person name="Tonouchi N."/>
        </authorList>
    </citation>
    <scope>NUCLEOTIDE SEQUENCE</scope>
    <source>
        <strain evidence="1">NBRC 4228</strain>
    </source>
</reference>
<gene>
    <name evidence="1" type="ORF">Aory04_000363200</name>
    <name evidence="2" type="ORF">OAory_01001800</name>
</gene>
<name>A0A1S9DTU3_ASPOZ</name>
<evidence type="ECO:0000313" key="1">
    <source>
        <dbReference type="EMBL" id="GMG26914.1"/>
    </source>
</evidence>
<protein>
    <submittedName>
        <fullName evidence="1">Unnamed protein product</fullName>
    </submittedName>
</protein>
<dbReference type="EMBL" id="BSYA01000030">
    <property type="protein sequence ID" value="GMG26914.1"/>
    <property type="molecule type" value="Genomic_DNA"/>
</dbReference>
<evidence type="ECO:0000313" key="2">
    <source>
        <dbReference type="EMBL" id="OOO12431.1"/>
    </source>
</evidence>
<reference evidence="2 3" key="1">
    <citation type="submission" date="2016-10" db="EMBL/GenBank/DDBJ databases">
        <title>Genome sequencing of Aspergillus oryzae BCC7051.</title>
        <authorList>
            <person name="Thammarongtham C."/>
            <person name="Vorapreeda T."/>
            <person name="Nookaew I."/>
            <person name="Srisuk T."/>
            <person name="Land M."/>
            <person name="Jeennor S."/>
            <person name="Laoteng K."/>
        </authorList>
    </citation>
    <scope>NUCLEOTIDE SEQUENCE [LARGE SCALE GENOMIC DNA]</scope>
    <source>
        <strain evidence="2 3">BCC7051</strain>
    </source>
</reference>